<keyword evidence="1" id="KW-0812">Transmembrane</keyword>
<keyword evidence="2" id="KW-0732">Signal</keyword>
<proteinExistence type="predicted"/>
<feature type="transmembrane region" description="Helical" evidence="1">
    <location>
        <begin position="256"/>
        <end position="280"/>
    </location>
</feature>
<feature type="chain" id="PRO_5016301567" description="Lysozyme inhibitor LprI-like N-terminal domain-containing protein" evidence="2">
    <location>
        <begin position="25"/>
        <end position="325"/>
    </location>
</feature>
<feature type="signal peptide" evidence="2">
    <location>
        <begin position="1"/>
        <end position="24"/>
    </location>
</feature>
<feature type="transmembrane region" description="Helical" evidence="1">
    <location>
        <begin position="292"/>
        <end position="309"/>
    </location>
</feature>
<name>A0A336TQJ0_PSEPU</name>
<dbReference type="PANTHER" id="PTHR37549">
    <property type="entry name" value="LIPOPROTEIN LPRI"/>
    <property type="match status" value="1"/>
</dbReference>
<dbReference type="InterPro" id="IPR009739">
    <property type="entry name" value="LprI-like_N"/>
</dbReference>
<accession>A0A336TQJ0</accession>
<feature type="transmembrane region" description="Helical" evidence="1">
    <location>
        <begin position="167"/>
        <end position="187"/>
    </location>
</feature>
<dbReference type="RefSeq" id="WP_172688494.1">
    <property type="nucleotide sequence ID" value="NZ_CP138358.1"/>
</dbReference>
<evidence type="ECO:0000259" key="3">
    <source>
        <dbReference type="Pfam" id="PF07007"/>
    </source>
</evidence>
<keyword evidence="4" id="KW-0614">Plasmid</keyword>
<keyword evidence="1" id="KW-0472">Membrane</keyword>
<evidence type="ECO:0000313" key="4">
    <source>
        <dbReference type="EMBL" id="ALZ46074.1"/>
    </source>
</evidence>
<dbReference type="GO" id="GO:0005576">
    <property type="term" value="C:extracellular region"/>
    <property type="evidence" value="ECO:0007669"/>
    <property type="project" value="TreeGrafter"/>
</dbReference>
<sequence>MRSILKSIVLYATLTAAGLGSAQATSFDCAKAKTFAEATICSSEPLQRLDEDLNSEYVKTLGRVTEMTKGQVRQAQREWLKRRDSCQTPSCVSVAITDQIRALALWGTVPNVTGISPKLTAQSQKTGIGGDHQAVLPQKLVHREATTVHSQSTTPTAKPELTTSSQAFKIGVVAMVLVLLICIWLHSRGSMTIYQDYTDALWTTMTPILGVGAYFLVKWLEFSSEIAAWSALLLLALMSVQILIQTYRSNGPSLYFLLSLYAKVVLFTLYLLLMGLLLLGGTTKADRRRRRGWAIAASALFAFFTAWMCRNRQFSHIDDYLAGRT</sequence>
<dbReference type="Pfam" id="PF07007">
    <property type="entry name" value="LprI"/>
    <property type="match status" value="1"/>
</dbReference>
<feature type="transmembrane region" description="Helical" evidence="1">
    <location>
        <begin position="199"/>
        <end position="220"/>
    </location>
</feature>
<dbReference type="PANTHER" id="PTHR37549:SF1">
    <property type="entry name" value="LIPOPROTEIN LPRI"/>
    <property type="match status" value="1"/>
</dbReference>
<evidence type="ECO:0000256" key="2">
    <source>
        <dbReference type="SAM" id="SignalP"/>
    </source>
</evidence>
<dbReference type="InterPro" id="IPR052755">
    <property type="entry name" value="Lysozyme_Inhibitor_LprI"/>
</dbReference>
<dbReference type="EMBL" id="KU130294">
    <property type="protein sequence ID" value="ALZ46074.1"/>
    <property type="molecule type" value="Genomic_DNA"/>
</dbReference>
<dbReference type="AlphaFoldDB" id="A0A336TQJ0"/>
<evidence type="ECO:0000256" key="1">
    <source>
        <dbReference type="SAM" id="Phobius"/>
    </source>
</evidence>
<keyword evidence="1" id="KW-1133">Transmembrane helix</keyword>
<feature type="transmembrane region" description="Helical" evidence="1">
    <location>
        <begin position="226"/>
        <end position="244"/>
    </location>
</feature>
<dbReference type="Gene3D" id="1.20.1270.180">
    <property type="match status" value="1"/>
</dbReference>
<reference evidence="4" key="1">
    <citation type="journal article" date="2015" name="J. Antimicrob. Chemother.">
        <title>Genetic characterization of a novel blaDIM-2-carrying megaplasmid p12969-DIM from clinical Pseudomonas putida.</title>
        <authorList>
            <person name="Sun F."/>
            <person name="Zhou D."/>
            <person name="Wang Q."/>
            <person name="Feng J."/>
            <person name="Feng W."/>
            <person name="Luo W."/>
            <person name="Liu Y."/>
            <person name="Qiu X."/>
            <person name="Yin Z."/>
            <person name="Xia P."/>
        </authorList>
    </citation>
    <scope>NUCLEOTIDE SEQUENCE</scope>
    <source>
        <strain evidence="4">12969</strain>
        <plasmid evidence="4">p12969-DIM</plasmid>
    </source>
</reference>
<geneLocation type="plasmid" evidence="4">
    <name>p12969-DIM</name>
</geneLocation>
<protein>
    <recommendedName>
        <fullName evidence="3">Lysozyme inhibitor LprI-like N-terminal domain-containing protein</fullName>
    </recommendedName>
</protein>
<feature type="domain" description="Lysozyme inhibitor LprI-like N-terminal" evidence="3">
    <location>
        <begin position="29"/>
        <end position="86"/>
    </location>
</feature>
<organism evidence="4">
    <name type="scientific">Pseudomonas putida</name>
    <name type="common">Arthrobacter siderocapsulatus</name>
    <dbReference type="NCBI Taxonomy" id="303"/>
    <lineage>
        <taxon>Bacteria</taxon>
        <taxon>Pseudomonadati</taxon>
        <taxon>Pseudomonadota</taxon>
        <taxon>Gammaproteobacteria</taxon>
        <taxon>Pseudomonadales</taxon>
        <taxon>Pseudomonadaceae</taxon>
        <taxon>Pseudomonas</taxon>
    </lineage>
</organism>